<dbReference type="PANTHER" id="PTHR13471">
    <property type="entry name" value="TETRATRICOPEPTIDE-LIKE HELICAL"/>
    <property type="match status" value="1"/>
</dbReference>
<dbReference type="GO" id="GO:1902369">
    <property type="term" value="P:negative regulation of RNA catabolic process"/>
    <property type="evidence" value="ECO:0007669"/>
    <property type="project" value="TreeGrafter"/>
</dbReference>
<feature type="region of interest" description="Disordered" evidence="4">
    <location>
        <begin position="172"/>
        <end position="243"/>
    </location>
</feature>
<comment type="caution">
    <text evidence="5">The sequence shown here is derived from an EMBL/GenBank/DDBJ whole genome shotgun (WGS) entry which is preliminary data.</text>
</comment>
<comment type="similarity">
    <text evidence="2">Belongs to the NRDE2 family.</text>
</comment>
<dbReference type="Pfam" id="PF08424">
    <property type="entry name" value="NRDE-2"/>
    <property type="match status" value="1"/>
</dbReference>
<feature type="compositionally biased region" description="Basic and acidic residues" evidence="4">
    <location>
        <begin position="212"/>
        <end position="226"/>
    </location>
</feature>
<comment type="subcellular location">
    <subcellularLocation>
        <location evidence="1">Nucleus</location>
    </subcellularLocation>
</comment>
<feature type="compositionally biased region" description="Basic and acidic residues" evidence="4">
    <location>
        <begin position="177"/>
        <end position="190"/>
    </location>
</feature>
<protein>
    <submittedName>
        <fullName evidence="5">Uncharacterized protein</fullName>
    </submittedName>
</protein>
<name>A0AAI9EAR3_9PEZI</name>
<evidence type="ECO:0000256" key="4">
    <source>
        <dbReference type="SAM" id="MobiDB-lite"/>
    </source>
</evidence>
<feature type="compositionally biased region" description="Basic and acidic residues" evidence="4">
    <location>
        <begin position="53"/>
        <end position="69"/>
    </location>
</feature>
<feature type="region of interest" description="Disordered" evidence="4">
    <location>
        <begin position="1"/>
        <end position="74"/>
    </location>
</feature>
<evidence type="ECO:0000256" key="1">
    <source>
        <dbReference type="ARBA" id="ARBA00004123"/>
    </source>
</evidence>
<feature type="compositionally biased region" description="Basic and acidic residues" evidence="4">
    <location>
        <begin position="23"/>
        <end position="40"/>
    </location>
</feature>
<keyword evidence="3" id="KW-0539">Nucleus</keyword>
<evidence type="ECO:0000256" key="2">
    <source>
        <dbReference type="ARBA" id="ARBA00009265"/>
    </source>
</evidence>
<dbReference type="AlphaFoldDB" id="A0AAI9EAR3"/>
<proteinExistence type="inferred from homology"/>
<feature type="compositionally biased region" description="Basic residues" evidence="4">
    <location>
        <begin position="41"/>
        <end position="52"/>
    </location>
</feature>
<dbReference type="EMBL" id="CAVMBE010000044">
    <property type="protein sequence ID" value="CAK4031146.1"/>
    <property type="molecule type" value="Genomic_DNA"/>
</dbReference>
<reference evidence="5" key="1">
    <citation type="submission" date="2023-11" db="EMBL/GenBank/DDBJ databases">
        <authorList>
            <person name="Alioto T."/>
            <person name="Alioto T."/>
            <person name="Gomez Garrido J."/>
        </authorList>
    </citation>
    <scope>NUCLEOTIDE SEQUENCE</scope>
</reference>
<dbReference type="GO" id="GO:0071013">
    <property type="term" value="C:catalytic step 2 spliceosome"/>
    <property type="evidence" value="ECO:0007669"/>
    <property type="project" value="TreeGrafter"/>
</dbReference>
<sequence>MEQASVPRFGSFKPRSSLNSTTSKDKPSPESNKCRDLDGKHRSRHQDKRRKNRSTDRTRHRNNSRDRSQVIESAIAPDEFEESDLFIIDRRGDAKNVEFGSLHRYSIPGYRRAGYGNIIGVETSTKIDRERSNDKELTITKQAAPREKRHTRLLSSKYGRASEHRLRLVMPGSQQLADHDAESDYIEVRPTRKRKRDSNSPEVSDTTPVDYRSIEGKAKVPDRPADDDLAFASDSSEGEEDLDLKARQENSVLSKRAMGNSADLDAWLALVEHQKKLVRPGVEISSLSVSERRAVADMRLSVLHEAASHITKGRFGRDRLLLALIDEGSLIWDHKKVHSSWIEALTECSSSSLLWKRYLNYIQCSNLLFCFEKCRDAYVECLAILREARDQAPPSERTSICKVQIYVLLRLTTFIREAGYDELAVAIWQATLEIQFFTPSRLQAASIEEILAAFEDFWENETPRIGEHQAEGWFRHVESGARHKRSPVTYDAPFLNPAQPIPGFLEQELKLHGFMIPSTMDDEGATVDPFRCVMFSDLKEILGALCMDLPKRGLLDAFLTFAGLPPVTNDVNNADSILGEQLQAPTVCSVGEALGRKRLRADTMQVASRVETIDTLFHDGLGTFREGSDNEIGHEICRLVDRLLERFVSAQPSDDALAEYFLAFKQEIFPEEASKSAKRLLKARSSSLRLYNAYALIEYPKSHSKAQDVWSTALSMRHRLDSNAEADVIFLWHSRLLSSIRERDLHSARKNVLAIEITSLSDARILIEGTASYEAGGRLLRVRRQLEEGFDRMLLAQRSSHASMYADCLAWLSYFSISNDNGDLYAALKTYTKHVSRMAKDGQTTALELLLQSKASMIKTHIDQKRPFKPAALKQELESDLKSFPSNSILLDLYAQLASQDRLRTLVQEQQALDYSNMDVVQWSHRICHELRRLGTSASGSTPNTVRCLFTKALLGTDSKVKHSPFLWLAWLRVEHQSKEPNASRRTKQVFLDGLRHLPWHKAWAVVGMNLLSEDGGLSEGEIKQVYETMVERGLRMRVDIEEFIHH</sequence>
<evidence type="ECO:0000313" key="6">
    <source>
        <dbReference type="Proteomes" id="UP001296104"/>
    </source>
</evidence>
<keyword evidence="6" id="KW-1185">Reference proteome</keyword>
<evidence type="ECO:0000256" key="3">
    <source>
        <dbReference type="ARBA" id="ARBA00023242"/>
    </source>
</evidence>
<accession>A0AAI9EAR3</accession>
<evidence type="ECO:0000313" key="5">
    <source>
        <dbReference type="EMBL" id="CAK4031146.1"/>
    </source>
</evidence>
<organism evidence="5 6">
    <name type="scientific">Lecanosticta acicola</name>
    <dbReference type="NCBI Taxonomy" id="111012"/>
    <lineage>
        <taxon>Eukaryota</taxon>
        <taxon>Fungi</taxon>
        <taxon>Dikarya</taxon>
        <taxon>Ascomycota</taxon>
        <taxon>Pezizomycotina</taxon>
        <taxon>Dothideomycetes</taxon>
        <taxon>Dothideomycetidae</taxon>
        <taxon>Mycosphaerellales</taxon>
        <taxon>Mycosphaerellaceae</taxon>
        <taxon>Lecanosticta</taxon>
    </lineage>
</organism>
<dbReference type="PANTHER" id="PTHR13471:SF0">
    <property type="entry name" value="NUCLEAR EXOSOME REGULATOR NRDE2"/>
    <property type="match status" value="1"/>
</dbReference>
<dbReference type="InterPro" id="IPR013633">
    <property type="entry name" value="NRDE-2"/>
</dbReference>
<dbReference type="Proteomes" id="UP001296104">
    <property type="component" value="Unassembled WGS sequence"/>
</dbReference>
<dbReference type="GO" id="GO:0031048">
    <property type="term" value="P:regulatory ncRNA-mediated heterochromatin formation"/>
    <property type="evidence" value="ECO:0007669"/>
    <property type="project" value="TreeGrafter"/>
</dbReference>
<gene>
    <name evidence="5" type="ORF">LECACI_7A006304</name>
</gene>